<dbReference type="OrthoDB" id="7822595at2"/>
<evidence type="ECO:0000256" key="1">
    <source>
        <dbReference type="ARBA" id="ARBA00022729"/>
    </source>
</evidence>
<dbReference type="CDD" id="cd13665">
    <property type="entry name" value="PBP2_TRAP_Dctp3_4"/>
    <property type="match status" value="1"/>
</dbReference>
<sequence length="335" mass="35073">MNMLSKTFRALAVGCALTAASAASAAEQVELKFAYWLPEKGNDWQTVFLPWIAKVTEASGGTLKIRAFTGGTLGRDPAAQLKMLEDGVADIAYPAPPYTPGRFPDSEVAELPGLFKSSVHASTSMWKANEAGLLRGLEEFKVLGIFSSPPFSVHTARPVASVADLKGLKLRSAGAYGIKAVEAVGATAIGMPMTEATEAISRGVVDGMAAHPSILTQVGAAGVAKNHFQVKLGTGAVMLLMKKSRFDALPEAARKALDENSGLALSKAWGEANDGQATKLLEAWKAPGSGHKVVEPTAADLQALDATFAPIQNEWKSGSPKGDEILSLIKSNATN</sequence>
<dbReference type="RefSeq" id="WP_110377618.1">
    <property type="nucleotide sequence ID" value="NZ_JAHBRY010000001.1"/>
</dbReference>
<dbReference type="Gene3D" id="3.40.190.170">
    <property type="entry name" value="Bacterial extracellular solute-binding protein, family 7"/>
    <property type="match status" value="1"/>
</dbReference>
<gene>
    <name evidence="3" type="ORF">C7450_113148</name>
</gene>
<feature type="chain" id="PRO_5016027461" evidence="2">
    <location>
        <begin position="26"/>
        <end position="335"/>
    </location>
</feature>
<name>A0A2V3TYA8_9HYPH</name>
<feature type="signal peptide" evidence="2">
    <location>
        <begin position="1"/>
        <end position="25"/>
    </location>
</feature>
<reference evidence="3 4" key="1">
    <citation type="submission" date="2018-05" db="EMBL/GenBank/DDBJ databases">
        <title>Genomic Encyclopedia of Type Strains, Phase IV (KMG-IV): sequencing the most valuable type-strain genomes for metagenomic binning, comparative biology and taxonomic classification.</title>
        <authorList>
            <person name="Goeker M."/>
        </authorList>
    </citation>
    <scope>NUCLEOTIDE SEQUENCE [LARGE SCALE GENOMIC DNA]</scope>
    <source>
        <strain evidence="3 4">DSM 6462</strain>
    </source>
</reference>
<organism evidence="3 4">
    <name type="scientific">Chelatococcus asaccharovorans</name>
    <dbReference type="NCBI Taxonomy" id="28210"/>
    <lineage>
        <taxon>Bacteria</taxon>
        <taxon>Pseudomonadati</taxon>
        <taxon>Pseudomonadota</taxon>
        <taxon>Alphaproteobacteria</taxon>
        <taxon>Hyphomicrobiales</taxon>
        <taxon>Chelatococcaceae</taxon>
        <taxon>Chelatococcus</taxon>
    </lineage>
</organism>
<dbReference type="PANTHER" id="PTHR33376:SF15">
    <property type="entry name" value="BLL6794 PROTEIN"/>
    <property type="match status" value="1"/>
</dbReference>
<dbReference type="Pfam" id="PF03480">
    <property type="entry name" value="DctP"/>
    <property type="match status" value="1"/>
</dbReference>
<dbReference type="InterPro" id="IPR038404">
    <property type="entry name" value="TRAP_DctP_sf"/>
</dbReference>
<keyword evidence="4" id="KW-1185">Reference proteome</keyword>
<evidence type="ECO:0000313" key="3">
    <source>
        <dbReference type="EMBL" id="PXW53660.1"/>
    </source>
</evidence>
<evidence type="ECO:0000313" key="4">
    <source>
        <dbReference type="Proteomes" id="UP000248021"/>
    </source>
</evidence>
<dbReference type="GO" id="GO:0055085">
    <property type="term" value="P:transmembrane transport"/>
    <property type="evidence" value="ECO:0007669"/>
    <property type="project" value="InterPro"/>
</dbReference>
<dbReference type="NCBIfam" id="NF037995">
    <property type="entry name" value="TRAP_S1"/>
    <property type="match status" value="1"/>
</dbReference>
<keyword evidence="1 2" id="KW-0732">Signal</keyword>
<dbReference type="InterPro" id="IPR018389">
    <property type="entry name" value="DctP_fam"/>
</dbReference>
<dbReference type="Proteomes" id="UP000248021">
    <property type="component" value="Unassembled WGS sequence"/>
</dbReference>
<accession>A0A2V3TYA8</accession>
<dbReference type="EMBL" id="QJJK01000013">
    <property type="protein sequence ID" value="PXW53660.1"/>
    <property type="molecule type" value="Genomic_DNA"/>
</dbReference>
<proteinExistence type="predicted"/>
<protein>
    <submittedName>
        <fullName evidence="3">TRAP-type C4-dicarboxylate transport system substrate-binding protein</fullName>
    </submittedName>
</protein>
<evidence type="ECO:0000256" key="2">
    <source>
        <dbReference type="SAM" id="SignalP"/>
    </source>
</evidence>
<dbReference type="PANTHER" id="PTHR33376">
    <property type="match status" value="1"/>
</dbReference>
<dbReference type="AlphaFoldDB" id="A0A2V3TYA8"/>
<comment type="caution">
    <text evidence="3">The sequence shown here is derived from an EMBL/GenBank/DDBJ whole genome shotgun (WGS) entry which is preliminary data.</text>
</comment>